<evidence type="ECO:0000256" key="10">
    <source>
        <dbReference type="ARBA" id="ARBA00023136"/>
    </source>
</evidence>
<comment type="subcellular location">
    <subcellularLocation>
        <location evidence="2">Mitochondrion inner membrane</location>
        <topology evidence="2">Peripheral membrane protein</topology>
        <orientation evidence="2">Matrix side</orientation>
    </subcellularLocation>
</comment>
<dbReference type="Pfam" id="PF05047">
    <property type="entry name" value="L51_S25_CI-B8"/>
    <property type="match status" value="1"/>
</dbReference>
<evidence type="ECO:0000256" key="12">
    <source>
        <dbReference type="ARBA" id="ARBA00032513"/>
    </source>
</evidence>
<evidence type="ECO:0000259" key="13">
    <source>
        <dbReference type="SMART" id="SM00916"/>
    </source>
</evidence>
<keyword evidence="10" id="KW-0472">Membrane</keyword>
<dbReference type="Proteomes" id="UP000272942">
    <property type="component" value="Unassembled WGS sequence"/>
</dbReference>
<gene>
    <name evidence="14" type="ORF">ECPE_LOCUS15875</name>
</gene>
<dbReference type="InterPro" id="IPR007741">
    <property type="entry name" value="Ribosomal_mL43/mS25/NADH_DH"/>
</dbReference>
<dbReference type="EMBL" id="UZAN01062118">
    <property type="protein sequence ID" value="VDP93147.1"/>
    <property type="molecule type" value="Genomic_DNA"/>
</dbReference>
<dbReference type="OrthoDB" id="10250268at2759"/>
<dbReference type="PANTHER" id="PTHR12878:SF0">
    <property type="entry name" value="NADH DEHYDROGENASE [UBIQUINONE] 1 ALPHA SUBCOMPLEX SUBUNIT 2"/>
    <property type="match status" value="1"/>
</dbReference>
<dbReference type="SMART" id="SM00916">
    <property type="entry name" value="L51_S25_CI-B8"/>
    <property type="match status" value="1"/>
</dbReference>
<evidence type="ECO:0000256" key="9">
    <source>
        <dbReference type="ARBA" id="ARBA00023128"/>
    </source>
</evidence>
<evidence type="ECO:0000256" key="2">
    <source>
        <dbReference type="ARBA" id="ARBA00004443"/>
    </source>
</evidence>
<organism evidence="16">
    <name type="scientific">Echinostoma caproni</name>
    <dbReference type="NCBI Taxonomy" id="27848"/>
    <lineage>
        <taxon>Eukaryota</taxon>
        <taxon>Metazoa</taxon>
        <taxon>Spiralia</taxon>
        <taxon>Lophotrochozoa</taxon>
        <taxon>Platyhelminthes</taxon>
        <taxon>Trematoda</taxon>
        <taxon>Digenea</taxon>
        <taxon>Plagiorchiida</taxon>
        <taxon>Echinostomata</taxon>
        <taxon>Echinostomatoidea</taxon>
        <taxon>Echinostomatidae</taxon>
        <taxon>Echinostoma</taxon>
    </lineage>
</organism>
<evidence type="ECO:0000256" key="4">
    <source>
        <dbReference type="ARBA" id="ARBA00016394"/>
    </source>
</evidence>
<feature type="domain" description="Ribosomal protein/NADH dehydrogenase" evidence="13">
    <location>
        <begin position="34"/>
        <end position="95"/>
    </location>
</feature>
<dbReference type="InterPro" id="IPR036249">
    <property type="entry name" value="Thioredoxin-like_sf"/>
</dbReference>
<evidence type="ECO:0000256" key="6">
    <source>
        <dbReference type="ARBA" id="ARBA00022660"/>
    </source>
</evidence>
<evidence type="ECO:0000256" key="5">
    <source>
        <dbReference type="ARBA" id="ARBA00022448"/>
    </source>
</evidence>
<keyword evidence="5" id="KW-0813">Transport</keyword>
<reference evidence="16" key="1">
    <citation type="submission" date="2016-06" db="UniProtKB">
        <authorList>
            <consortium name="WormBaseParasite"/>
        </authorList>
    </citation>
    <scope>IDENTIFICATION</scope>
</reference>
<dbReference type="GO" id="GO:0005743">
    <property type="term" value="C:mitochondrial inner membrane"/>
    <property type="evidence" value="ECO:0007669"/>
    <property type="project" value="UniProtKB-SubCell"/>
</dbReference>
<sequence>MKKRCVCWRRSCAQQRIIYVEPFVEITTRYFSCREFLTKHYATLKRANPQLKFMVREAESVSPKVCARFEYGKEAVVSLVDNTADEVLEKIRELSRY</sequence>
<dbReference type="SUPFAM" id="SSF52833">
    <property type="entry name" value="Thioredoxin-like"/>
    <property type="match status" value="1"/>
</dbReference>
<accession>A0A183B9J0</accession>
<name>A0A183B9J0_9TREM</name>
<dbReference type="Gene3D" id="3.40.30.10">
    <property type="entry name" value="Glutaredoxin"/>
    <property type="match status" value="1"/>
</dbReference>
<evidence type="ECO:0000313" key="16">
    <source>
        <dbReference type="WBParaSite" id="ECPE_0001591501-mRNA-1"/>
    </source>
</evidence>
<evidence type="ECO:0000256" key="7">
    <source>
        <dbReference type="ARBA" id="ARBA00022792"/>
    </source>
</evidence>
<dbReference type="AlphaFoldDB" id="A0A183B9J0"/>
<reference evidence="14 15" key="2">
    <citation type="submission" date="2018-11" db="EMBL/GenBank/DDBJ databases">
        <authorList>
            <consortium name="Pathogen Informatics"/>
        </authorList>
    </citation>
    <scope>NUCLEOTIDE SEQUENCE [LARGE SCALE GENOMIC DNA]</scope>
    <source>
        <strain evidence="14 15">Egypt</strain>
    </source>
</reference>
<keyword evidence="9" id="KW-0496">Mitochondrion</keyword>
<comment type="function">
    <text evidence="1">Accessory subunit of the mitochondrial membrane respiratory chain NADH dehydrogenase (Complex I), that is believed not to be involved in catalysis. Complex I functions in the transfer of electrons from NADH to the respiratory chain. The immediate electron acceptor for the enzyme is believed to be ubiquinone.</text>
</comment>
<evidence type="ECO:0000256" key="8">
    <source>
        <dbReference type="ARBA" id="ARBA00022982"/>
    </source>
</evidence>
<keyword evidence="6" id="KW-0679">Respiratory chain</keyword>
<protein>
    <recommendedName>
        <fullName evidence="4">NADH dehydrogenase [ubiquinone] 1 alpha subcomplex subunit 2</fullName>
    </recommendedName>
    <alternativeName>
        <fullName evidence="11">Complex I-B8</fullName>
    </alternativeName>
    <alternativeName>
        <fullName evidence="12">NADH-ubiquinone oxidoreductase B8 subunit</fullName>
    </alternativeName>
</protein>
<dbReference type="InterPro" id="IPR016464">
    <property type="entry name" value="NADH_Ub_cplx-1_asu_su-2"/>
</dbReference>
<dbReference type="PANTHER" id="PTHR12878">
    <property type="entry name" value="NADH-UBIQUINONE OXIDOREDUCTASE B8 SUBUNIT"/>
    <property type="match status" value="1"/>
</dbReference>
<evidence type="ECO:0000256" key="3">
    <source>
        <dbReference type="ARBA" id="ARBA00008939"/>
    </source>
</evidence>
<evidence type="ECO:0000313" key="15">
    <source>
        <dbReference type="Proteomes" id="UP000272942"/>
    </source>
</evidence>
<keyword evidence="7" id="KW-0999">Mitochondrion inner membrane</keyword>
<evidence type="ECO:0000256" key="11">
    <source>
        <dbReference type="ARBA" id="ARBA00031441"/>
    </source>
</evidence>
<proteinExistence type="inferred from homology"/>
<dbReference type="WBParaSite" id="ECPE_0001591501-mRNA-1">
    <property type="protein sequence ID" value="ECPE_0001591501-mRNA-1"/>
    <property type="gene ID" value="ECPE_0001591501"/>
</dbReference>
<evidence type="ECO:0000313" key="14">
    <source>
        <dbReference type="EMBL" id="VDP93147.1"/>
    </source>
</evidence>
<keyword evidence="8" id="KW-0249">Electron transport</keyword>
<evidence type="ECO:0000256" key="1">
    <source>
        <dbReference type="ARBA" id="ARBA00003195"/>
    </source>
</evidence>
<comment type="similarity">
    <text evidence="3">Belongs to the complex I NDUFA2 subunit family.</text>
</comment>
<keyword evidence="15" id="KW-1185">Reference proteome</keyword>